<dbReference type="GO" id="GO:0003700">
    <property type="term" value="F:DNA-binding transcription factor activity"/>
    <property type="evidence" value="ECO:0007669"/>
    <property type="project" value="TreeGrafter"/>
</dbReference>
<dbReference type="PANTHER" id="PTHR30055:SF234">
    <property type="entry name" value="HTH-TYPE TRANSCRIPTIONAL REGULATOR BETI"/>
    <property type="match status" value="1"/>
</dbReference>
<keyword evidence="3" id="KW-0804">Transcription</keyword>
<dbReference type="GO" id="GO:0000976">
    <property type="term" value="F:transcription cis-regulatory region binding"/>
    <property type="evidence" value="ECO:0007669"/>
    <property type="project" value="TreeGrafter"/>
</dbReference>
<dbReference type="Gene3D" id="1.10.357.10">
    <property type="entry name" value="Tetracycline Repressor, domain 2"/>
    <property type="match status" value="1"/>
</dbReference>
<evidence type="ECO:0000256" key="4">
    <source>
        <dbReference type="PROSITE-ProRule" id="PRU00335"/>
    </source>
</evidence>
<comment type="caution">
    <text evidence="6">The sequence shown here is derived from an EMBL/GenBank/DDBJ whole genome shotgun (WGS) entry which is preliminary data.</text>
</comment>
<gene>
    <name evidence="6" type="ORF">BDD14_3188</name>
</gene>
<keyword evidence="1" id="KW-0805">Transcription regulation</keyword>
<evidence type="ECO:0000256" key="2">
    <source>
        <dbReference type="ARBA" id="ARBA00023125"/>
    </source>
</evidence>
<dbReference type="PANTHER" id="PTHR30055">
    <property type="entry name" value="HTH-TYPE TRANSCRIPTIONAL REGULATOR RUTR"/>
    <property type="match status" value="1"/>
</dbReference>
<dbReference type="InterPro" id="IPR001647">
    <property type="entry name" value="HTH_TetR"/>
</dbReference>
<dbReference type="PROSITE" id="PS50977">
    <property type="entry name" value="HTH_TETR_2"/>
    <property type="match status" value="1"/>
</dbReference>
<dbReference type="RefSeq" id="WP_242617966.1">
    <property type="nucleotide sequence ID" value="NZ_SHKW01000001.1"/>
</dbReference>
<dbReference type="InterPro" id="IPR041669">
    <property type="entry name" value="TetR_C_15"/>
</dbReference>
<organism evidence="6 7">
    <name type="scientific">Edaphobacter modestus</name>
    <dbReference type="NCBI Taxonomy" id="388466"/>
    <lineage>
        <taxon>Bacteria</taxon>
        <taxon>Pseudomonadati</taxon>
        <taxon>Acidobacteriota</taxon>
        <taxon>Terriglobia</taxon>
        <taxon>Terriglobales</taxon>
        <taxon>Acidobacteriaceae</taxon>
        <taxon>Edaphobacter</taxon>
    </lineage>
</organism>
<keyword evidence="7" id="KW-1185">Reference proteome</keyword>
<evidence type="ECO:0000313" key="7">
    <source>
        <dbReference type="Proteomes" id="UP000292958"/>
    </source>
</evidence>
<dbReference type="Proteomes" id="UP000292958">
    <property type="component" value="Unassembled WGS sequence"/>
</dbReference>
<dbReference type="InterPro" id="IPR050109">
    <property type="entry name" value="HTH-type_TetR-like_transc_reg"/>
</dbReference>
<reference evidence="6 7" key="1">
    <citation type="submission" date="2019-02" db="EMBL/GenBank/DDBJ databases">
        <title>Genomic Encyclopedia of Archaeal and Bacterial Type Strains, Phase II (KMG-II): from individual species to whole genera.</title>
        <authorList>
            <person name="Goeker M."/>
        </authorList>
    </citation>
    <scope>NUCLEOTIDE SEQUENCE [LARGE SCALE GENOMIC DNA]</scope>
    <source>
        <strain evidence="6 7">DSM 18101</strain>
    </source>
</reference>
<dbReference type="InterPro" id="IPR009057">
    <property type="entry name" value="Homeodomain-like_sf"/>
</dbReference>
<dbReference type="SUPFAM" id="SSF46689">
    <property type="entry name" value="Homeodomain-like"/>
    <property type="match status" value="1"/>
</dbReference>
<feature type="domain" description="HTH tetR-type" evidence="5">
    <location>
        <begin position="21"/>
        <end position="81"/>
    </location>
</feature>
<dbReference type="Pfam" id="PF00440">
    <property type="entry name" value="TetR_N"/>
    <property type="match status" value="1"/>
</dbReference>
<name>A0A4Q7YUV9_9BACT</name>
<evidence type="ECO:0000313" key="6">
    <source>
        <dbReference type="EMBL" id="RZU41662.1"/>
    </source>
</evidence>
<keyword evidence="2 4" id="KW-0238">DNA-binding</keyword>
<evidence type="ECO:0000256" key="1">
    <source>
        <dbReference type="ARBA" id="ARBA00023015"/>
    </source>
</evidence>
<proteinExistence type="predicted"/>
<dbReference type="Pfam" id="PF17918">
    <property type="entry name" value="TetR_C_15"/>
    <property type="match status" value="1"/>
</dbReference>
<evidence type="ECO:0000259" key="5">
    <source>
        <dbReference type="PROSITE" id="PS50977"/>
    </source>
</evidence>
<dbReference type="EMBL" id="SHKW01000001">
    <property type="protein sequence ID" value="RZU41662.1"/>
    <property type="molecule type" value="Genomic_DNA"/>
</dbReference>
<dbReference type="PRINTS" id="PR00455">
    <property type="entry name" value="HTHTETR"/>
</dbReference>
<sequence>MSKAAAVRFEPRKTPVQARSSASVEAIMQATIQVLLKDGKAKLTTTRIAERAGVSVGTLYQYFPNKRSLLQALLKEHLDHVALELEITCEAVQGASLARMAEAITSAFVRAKFRNIDASVALYAVSDDVEGTRIARGMHARATKAMTAVFQTAREKTITKPDIVAATLLSAMAGVSRAMLEMGVTRGTMATMEKELTVMVRAYLEASAVGNIP</sequence>
<protein>
    <submittedName>
        <fullName evidence="6">TetR family transcriptional regulator</fullName>
    </submittedName>
</protein>
<feature type="DNA-binding region" description="H-T-H motif" evidence="4">
    <location>
        <begin position="44"/>
        <end position="63"/>
    </location>
</feature>
<dbReference type="AlphaFoldDB" id="A0A4Q7YUV9"/>
<accession>A0A4Q7YUV9</accession>
<evidence type="ECO:0000256" key="3">
    <source>
        <dbReference type="ARBA" id="ARBA00023163"/>
    </source>
</evidence>